<keyword evidence="5" id="KW-0539">Nucleus</keyword>
<accession>A0AAN9MQJ6</accession>
<feature type="domain" description="F-box" evidence="7">
    <location>
        <begin position="145"/>
        <end position="186"/>
    </location>
</feature>
<dbReference type="Gene3D" id="3.80.10.10">
    <property type="entry name" value="Ribonuclease Inhibitor"/>
    <property type="match status" value="1"/>
</dbReference>
<keyword evidence="4" id="KW-0833">Ubl conjugation pathway</keyword>
<dbReference type="InterPro" id="IPR036047">
    <property type="entry name" value="F-box-like_dom_sf"/>
</dbReference>
<dbReference type="Proteomes" id="UP001374584">
    <property type="component" value="Unassembled WGS sequence"/>
</dbReference>
<dbReference type="InterPro" id="IPR001810">
    <property type="entry name" value="F-box_dom"/>
</dbReference>
<dbReference type="EMBL" id="JAYMYR010000006">
    <property type="protein sequence ID" value="KAK7355748.1"/>
    <property type="molecule type" value="Genomic_DNA"/>
</dbReference>
<dbReference type="SUPFAM" id="SSF81383">
    <property type="entry name" value="F-box domain"/>
    <property type="match status" value="1"/>
</dbReference>
<dbReference type="InterPro" id="IPR041567">
    <property type="entry name" value="COI1_F-box"/>
</dbReference>
<dbReference type="FunFam" id="3.80.10.10:FF:000029">
    <property type="entry name" value="Transport inhibitor response 1"/>
    <property type="match status" value="1"/>
</dbReference>
<dbReference type="GO" id="GO:0005634">
    <property type="term" value="C:nucleus"/>
    <property type="evidence" value="ECO:0007669"/>
    <property type="project" value="UniProtKB-SubCell"/>
</dbReference>
<name>A0AAN9MQJ6_PHACN</name>
<dbReference type="SMART" id="SM00256">
    <property type="entry name" value="FBOX"/>
    <property type="match status" value="1"/>
</dbReference>
<dbReference type="InterPro" id="IPR041101">
    <property type="entry name" value="Transp_inhibit"/>
</dbReference>
<dbReference type="GO" id="GO:0009734">
    <property type="term" value="P:auxin-activated signaling pathway"/>
    <property type="evidence" value="ECO:0007669"/>
    <property type="project" value="UniProtKB-KW"/>
</dbReference>
<sequence length="721" mass="81269">MKPCNGNHEIPFHIHYGRHDNTSSNHQDSRLVSMDKIIIKRRPSNDSNSLISTYFLTSTGTTQTPYPPHPHLHSLFLSLFSLCPCQLQQLHNTTSLFQWRLRSRRYSAPNIPIQNIVIVVHLCFQNYSVLGYIPLDMRPRVAYSFPEEVLEHVFSFIECDKDRGSISLVCKSWYEIERWCRRRVFIGNCYAVSPAAVANRFPKVRSITIKGKPHFADFNLVPEGWGAYVGPWIKAMAAAYPWLQEIRLKRMVVTDECLELIAKSFKNFGVLVLTSCEGFTTDGLAAIAAHCRNLRELELRESEVDDICGHWLSHFPDSYTSLVSLNISCLGNEVNLSALERLVSRCPNLQTLRLNRAVPLDRLANLLRGAPQLVELGTGAYTTEMRPDVFSNLAEAFSGCRQLKSLSGFWDVLPSYLPAVYPICSNLTSLNMSYATIQSPDLTKLVSQCENLQRLWVLDYIEDAGLEVIAASCKDLRELRVFPSDPFGLDPNVALTEQGLVSVSEGCSKLQSVLYFCRQMSNAALLTIARNRPNMTRFRLCIIEPQVPDYLTHDPLDAGFGAIVEHCKDLRRLSLSGLLTDRVFEYIGTYGKKLEMLSVAFAGDSDLGLHHVLSGCDNLRKLEIRDCPFGDKALLANAAKLETMRSLWMSSCLVSYGACKLLGQKMPMLNVEVIDERGPPDSRPDSSPVEKLYIYRTVSGPRLDMPGYVWRMEDDSALRIS</sequence>
<dbReference type="PANTHER" id="PTHR16134">
    <property type="entry name" value="F-BOX/TPR REPEAT PROTEIN POF3"/>
    <property type="match status" value="1"/>
</dbReference>
<dbReference type="Pfam" id="PF18791">
    <property type="entry name" value="Transp_inhibit"/>
    <property type="match status" value="1"/>
</dbReference>
<keyword evidence="3" id="KW-0217">Developmental protein</keyword>
<dbReference type="CDD" id="cd22159">
    <property type="entry name" value="F-box_AtTIR1-like"/>
    <property type="match status" value="1"/>
</dbReference>
<dbReference type="GO" id="GO:0019005">
    <property type="term" value="C:SCF ubiquitin ligase complex"/>
    <property type="evidence" value="ECO:0007669"/>
    <property type="project" value="TreeGrafter"/>
</dbReference>
<dbReference type="SUPFAM" id="SSF52047">
    <property type="entry name" value="RNI-like"/>
    <property type="match status" value="1"/>
</dbReference>
<dbReference type="AlphaFoldDB" id="A0AAN9MQJ6"/>
<gene>
    <name evidence="8" type="ORF">VNO80_15009</name>
</gene>
<organism evidence="8 9">
    <name type="scientific">Phaseolus coccineus</name>
    <name type="common">Scarlet runner bean</name>
    <name type="synonym">Phaseolus multiflorus</name>
    <dbReference type="NCBI Taxonomy" id="3886"/>
    <lineage>
        <taxon>Eukaryota</taxon>
        <taxon>Viridiplantae</taxon>
        <taxon>Streptophyta</taxon>
        <taxon>Embryophyta</taxon>
        <taxon>Tracheophyta</taxon>
        <taxon>Spermatophyta</taxon>
        <taxon>Magnoliopsida</taxon>
        <taxon>eudicotyledons</taxon>
        <taxon>Gunneridae</taxon>
        <taxon>Pentapetalae</taxon>
        <taxon>rosids</taxon>
        <taxon>fabids</taxon>
        <taxon>Fabales</taxon>
        <taxon>Fabaceae</taxon>
        <taxon>Papilionoideae</taxon>
        <taxon>50 kb inversion clade</taxon>
        <taxon>NPAAA clade</taxon>
        <taxon>indigoferoid/millettioid clade</taxon>
        <taxon>Phaseoleae</taxon>
        <taxon>Phaseolus</taxon>
    </lineage>
</organism>
<evidence type="ECO:0000256" key="5">
    <source>
        <dbReference type="ARBA" id="ARBA00023242"/>
    </source>
</evidence>
<evidence type="ECO:0000313" key="8">
    <source>
        <dbReference type="EMBL" id="KAK7355748.1"/>
    </source>
</evidence>
<keyword evidence="6" id="KW-0927">Auxin signaling pathway</keyword>
<reference evidence="8 9" key="1">
    <citation type="submission" date="2024-01" db="EMBL/GenBank/DDBJ databases">
        <title>The genomes of 5 underutilized Papilionoideae crops provide insights into root nodulation and disease resistanc.</title>
        <authorList>
            <person name="Jiang F."/>
        </authorList>
    </citation>
    <scope>NUCLEOTIDE SEQUENCE [LARGE SCALE GENOMIC DNA]</scope>
    <source>
        <strain evidence="8">JINMINGXINNONG_FW02</strain>
        <tissue evidence="8">Leaves</tissue>
    </source>
</reference>
<evidence type="ECO:0000256" key="2">
    <source>
        <dbReference type="ARBA" id="ARBA00004906"/>
    </source>
</evidence>
<comment type="subcellular location">
    <subcellularLocation>
        <location evidence="1">Nucleus</location>
    </subcellularLocation>
</comment>
<evidence type="ECO:0000313" key="9">
    <source>
        <dbReference type="Proteomes" id="UP001374584"/>
    </source>
</evidence>
<protein>
    <recommendedName>
        <fullName evidence="7">F-box domain-containing protein</fullName>
    </recommendedName>
</protein>
<evidence type="ECO:0000256" key="1">
    <source>
        <dbReference type="ARBA" id="ARBA00004123"/>
    </source>
</evidence>
<dbReference type="InterPro" id="IPR032675">
    <property type="entry name" value="LRR_dom_sf"/>
</dbReference>
<evidence type="ECO:0000256" key="4">
    <source>
        <dbReference type="ARBA" id="ARBA00022786"/>
    </source>
</evidence>
<keyword evidence="9" id="KW-1185">Reference proteome</keyword>
<dbReference type="SMART" id="SM00367">
    <property type="entry name" value="LRR_CC"/>
    <property type="match status" value="3"/>
</dbReference>
<evidence type="ECO:0000259" key="7">
    <source>
        <dbReference type="SMART" id="SM00256"/>
    </source>
</evidence>
<proteinExistence type="predicted"/>
<dbReference type="GO" id="GO:0031146">
    <property type="term" value="P:SCF-dependent proteasomal ubiquitin-dependent protein catabolic process"/>
    <property type="evidence" value="ECO:0007669"/>
    <property type="project" value="TreeGrafter"/>
</dbReference>
<comment type="caution">
    <text evidence="8">The sequence shown here is derived from an EMBL/GenBank/DDBJ whole genome shotgun (WGS) entry which is preliminary data.</text>
</comment>
<dbReference type="Pfam" id="PF18511">
    <property type="entry name" value="F-box_5"/>
    <property type="match status" value="1"/>
</dbReference>
<comment type="pathway">
    <text evidence="2">Protein modification; protein ubiquitination.</text>
</comment>
<dbReference type="InterPro" id="IPR006553">
    <property type="entry name" value="Leu-rich_rpt_Cys-con_subtyp"/>
</dbReference>
<dbReference type="PANTHER" id="PTHR16134:SF66">
    <property type="entry name" value="PROTEIN TRANSPORT INHIBITOR RESPONSE 1"/>
    <property type="match status" value="1"/>
</dbReference>
<dbReference type="Gene3D" id="1.20.1280.50">
    <property type="match status" value="1"/>
</dbReference>
<evidence type="ECO:0000256" key="3">
    <source>
        <dbReference type="ARBA" id="ARBA00022473"/>
    </source>
</evidence>
<evidence type="ECO:0000256" key="6">
    <source>
        <dbReference type="ARBA" id="ARBA00023294"/>
    </source>
</evidence>
<dbReference type="GO" id="GO:0010152">
    <property type="term" value="P:pollen maturation"/>
    <property type="evidence" value="ECO:0007669"/>
    <property type="project" value="UniProtKB-ARBA"/>
</dbReference>
<dbReference type="GO" id="GO:0010011">
    <property type="term" value="F:auxin binding"/>
    <property type="evidence" value="ECO:0007669"/>
    <property type="project" value="UniProtKB-ARBA"/>
</dbReference>
<dbReference type="FunFam" id="1.20.1280.50:FF:000006">
    <property type="entry name" value="Transport inhibitor response 1"/>
    <property type="match status" value="1"/>
</dbReference>